<dbReference type="GO" id="GO:0015297">
    <property type="term" value="F:antiporter activity"/>
    <property type="evidence" value="ECO:0007669"/>
    <property type="project" value="InterPro"/>
</dbReference>
<sequence length="533" mass="55044">MSAPLLPGPPVSGRRLVVPAAVEGQRLLAIGAPMIAEELLTYASTLVSLAYAGRLPVAPGGVHPLSAFALSRSLTNITGIALLNGVTGALDTVGSQAHGSRSFPAVGLALQRALLLSLAACVPLLGLYAAAGPVLRALGQQPGVAAAAARYTRLYAARIPLHAVVLCLYRTLASQGAAGYVLAGGAAFFAATPPLNHLLIHTLRLGLDGSALAAVASEGVYVAALALLCWRHNSRQAVDARWWRGWDLRAALSDWGPYLKLSLAATAMIVADWWAYDILTLLAGLLPNPELPLAATGVLYNIQASVFMLPFGLAFALCARVGHHLGGRRPRSARLAADIGITTGAGLAALPAFLLLLLRRQAASLFSSDPAVVQLCGALMLPLAVCMITNGLTALLSGILRGAGRQKFGAAVNAGCNYGLGLPLQCLLAFALHWGTAGLWWGIAAAAVLQSFLLGAVVSRCDWRQESARAALLVRHLSGAGWRQAAPPAGDEGADVEAAQEEEEEEVEGELPSPRQELDEAGAAGAGAAPPLL</sequence>
<feature type="transmembrane region" description="Helical" evidence="6">
    <location>
        <begin position="298"/>
        <end position="318"/>
    </location>
</feature>
<proteinExistence type="inferred from homology"/>
<evidence type="ECO:0000256" key="5">
    <source>
        <dbReference type="ARBA" id="ARBA00023136"/>
    </source>
</evidence>
<dbReference type="PANTHER" id="PTHR11206">
    <property type="entry name" value="MULTIDRUG RESISTANCE PROTEIN"/>
    <property type="match status" value="1"/>
</dbReference>
<evidence type="ECO:0000256" key="3">
    <source>
        <dbReference type="ARBA" id="ARBA00022692"/>
    </source>
</evidence>
<comment type="similarity">
    <text evidence="2 6">Belongs to the multi antimicrobial extrusion (MATE) (TC 2.A.66.1) family.</text>
</comment>
<evidence type="ECO:0000256" key="2">
    <source>
        <dbReference type="ARBA" id="ARBA00010199"/>
    </source>
</evidence>
<feature type="compositionally biased region" description="Low complexity" evidence="7">
    <location>
        <begin position="521"/>
        <end position="533"/>
    </location>
</feature>
<reference evidence="8 9" key="1">
    <citation type="journal article" date="2018" name="Plant J.">
        <title>Genome sequences of Chlorella sorokiniana UTEX 1602 and Micractinium conductrix SAG 241.80: implications to maltose excretion by a green alga.</title>
        <authorList>
            <person name="Arriola M.B."/>
            <person name="Velmurugan N."/>
            <person name="Zhang Y."/>
            <person name="Plunkett M.H."/>
            <person name="Hondzo H."/>
            <person name="Barney B.M."/>
        </authorList>
    </citation>
    <scope>NUCLEOTIDE SEQUENCE [LARGE SCALE GENOMIC DNA]</scope>
    <source>
        <strain evidence="8 9">SAG 241.80</strain>
    </source>
</reference>
<keyword evidence="3 6" id="KW-0812">Transmembrane</keyword>
<dbReference type="GO" id="GO:0016020">
    <property type="term" value="C:membrane"/>
    <property type="evidence" value="ECO:0007669"/>
    <property type="project" value="UniProtKB-SubCell"/>
</dbReference>
<keyword evidence="4 6" id="KW-1133">Transmembrane helix</keyword>
<comment type="caution">
    <text evidence="6">Lacks conserved residue(s) required for the propagation of feature annotation.</text>
</comment>
<feature type="transmembrane region" description="Helical" evidence="6">
    <location>
        <begin position="371"/>
        <end position="396"/>
    </location>
</feature>
<dbReference type="GO" id="GO:1990961">
    <property type="term" value="P:xenobiotic detoxification by transmembrane export across the plasma membrane"/>
    <property type="evidence" value="ECO:0007669"/>
    <property type="project" value="InterPro"/>
</dbReference>
<dbReference type="GO" id="GO:0042910">
    <property type="term" value="F:xenobiotic transmembrane transporter activity"/>
    <property type="evidence" value="ECO:0007669"/>
    <property type="project" value="InterPro"/>
</dbReference>
<name>A0A2P6V8J8_9CHLO</name>
<dbReference type="CDD" id="cd13132">
    <property type="entry name" value="MATE_eukaryotic"/>
    <property type="match status" value="1"/>
</dbReference>
<organism evidence="8 9">
    <name type="scientific">Micractinium conductrix</name>
    <dbReference type="NCBI Taxonomy" id="554055"/>
    <lineage>
        <taxon>Eukaryota</taxon>
        <taxon>Viridiplantae</taxon>
        <taxon>Chlorophyta</taxon>
        <taxon>core chlorophytes</taxon>
        <taxon>Trebouxiophyceae</taxon>
        <taxon>Chlorellales</taxon>
        <taxon>Chlorellaceae</taxon>
        <taxon>Chlorella clade</taxon>
        <taxon>Micractinium</taxon>
    </lineage>
</organism>
<dbReference type="Pfam" id="PF01554">
    <property type="entry name" value="MatE"/>
    <property type="match status" value="2"/>
</dbReference>
<evidence type="ECO:0000256" key="4">
    <source>
        <dbReference type="ARBA" id="ARBA00022989"/>
    </source>
</evidence>
<evidence type="ECO:0000313" key="9">
    <source>
        <dbReference type="Proteomes" id="UP000239649"/>
    </source>
</evidence>
<protein>
    <recommendedName>
        <fullName evidence="6">Protein DETOXIFICATION</fullName>
    </recommendedName>
    <alternativeName>
        <fullName evidence="6">Multidrug and toxic compound extrusion protein</fullName>
    </alternativeName>
</protein>
<evidence type="ECO:0000256" key="7">
    <source>
        <dbReference type="SAM" id="MobiDB-lite"/>
    </source>
</evidence>
<dbReference type="NCBIfam" id="TIGR00797">
    <property type="entry name" value="matE"/>
    <property type="match status" value="1"/>
</dbReference>
<dbReference type="Proteomes" id="UP000239649">
    <property type="component" value="Unassembled WGS sequence"/>
</dbReference>
<evidence type="ECO:0000256" key="1">
    <source>
        <dbReference type="ARBA" id="ARBA00004141"/>
    </source>
</evidence>
<feature type="transmembrane region" description="Helical" evidence="6">
    <location>
        <begin position="211"/>
        <end position="230"/>
    </location>
</feature>
<dbReference type="STRING" id="554055.A0A2P6V8J8"/>
<comment type="caution">
    <text evidence="8">The sequence shown here is derived from an EMBL/GenBank/DDBJ whole genome shotgun (WGS) entry which is preliminary data.</text>
</comment>
<dbReference type="OrthoDB" id="2126698at2759"/>
<feature type="transmembrane region" description="Helical" evidence="6">
    <location>
        <begin position="339"/>
        <end position="359"/>
    </location>
</feature>
<feature type="transmembrane region" description="Helical" evidence="6">
    <location>
        <begin position="113"/>
        <end position="135"/>
    </location>
</feature>
<comment type="subcellular location">
    <subcellularLocation>
        <location evidence="1">Membrane</location>
        <topology evidence="1">Multi-pass membrane protein</topology>
    </subcellularLocation>
</comment>
<feature type="transmembrane region" description="Helical" evidence="6">
    <location>
        <begin position="438"/>
        <end position="459"/>
    </location>
</feature>
<keyword evidence="9" id="KW-1185">Reference proteome</keyword>
<evidence type="ECO:0000256" key="6">
    <source>
        <dbReference type="RuleBase" id="RU004914"/>
    </source>
</evidence>
<keyword evidence="5 6" id="KW-0472">Membrane</keyword>
<dbReference type="InterPro" id="IPR045069">
    <property type="entry name" value="MATE_euk"/>
</dbReference>
<feature type="compositionally biased region" description="Acidic residues" evidence="7">
    <location>
        <begin position="492"/>
        <end position="509"/>
    </location>
</feature>
<dbReference type="AlphaFoldDB" id="A0A2P6V8J8"/>
<gene>
    <name evidence="8" type="ORF">C2E20_6108</name>
</gene>
<dbReference type="EMBL" id="LHPF02000020">
    <property type="protein sequence ID" value="PSC70415.1"/>
    <property type="molecule type" value="Genomic_DNA"/>
</dbReference>
<dbReference type="InterPro" id="IPR002528">
    <property type="entry name" value="MATE_fam"/>
</dbReference>
<feature type="transmembrane region" description="Helical" evidence="6">
    <location>
        <begin position="408"/>
        <end position="432"/>
    </location>
</feature>
<feature type="transmembrane region" description="Helical" evidence="6">
    <location>
        <begin position="179"/>
        <end position="199"/>
    </location>
</feature>
<evidence type="ECO:0000313" key="8">
    <source>
        <dbReference type="EMBL" id="PSC70415.1"/>
    </source>
</evidence>
<accession>A0A2P6V8J8</accession>
<feature type="region of interest" description="Disordered" evidence="7">
    <location>
        <begin position="484"/>
        <end position="533"/>
    </location>
</feature>